<dbReference type="SUPFAM" id="SSF46689">
    <property type="entry name" value="Homeodomain-like"/>
    <property type="match status" value="1"/>
</dbReference>
<feature type="region of interest" description="Disordered" evidence="3">
    <location>
        <begin position="213"/>
        <end position="233"/>
    </location>
</feature>
<organism evidence="5 6">
    <name type="scientific">Hydrogenophaga luteola</name>
    <dbReference type="NCBI Taxonomy" id="1591122"/>
    <lineage>
        <taxon>Bacteria</taxon>
        <taxon>Pseudomonadati</taxon>
        <taxon>Pseudomonadota</taxon>
        <taxon>Betaproteobacteria</taxon>
        <taxon>Burkholderiales</taxon>
        <taxon>Comamonadaceae</taxon>
        <taxon>Hydrogenophaga</taxon>
    </lineage>
</organism>
<proteinExistence type="predicted"/>
<evidence type="ECO:0000313" key="5">
    <source>
        <dbReference type="EMBL" id="MFC3686281.1"/>
    </source>
</evidence>
<dbReference type="InterPro" id="IPR009057">
    <property type="entry name" value="Homeodomain-like_sf"/>
</dbReference>
<dbReference type="PRINTS" id="PR00455">
    <property type="entry name" value="HTHTETR"/>
</dbReference>
<dbReference type="Gene3D" id="1.10.357.10">
    <property type="entry name" value="Tetracycline Repressor, domain 2"/>
    <property type="match status" value="1"/>
</dbReference>
<evidence type="ECO:0000256" key="2">
    <source>
        <dbReference type="PROSITE-ProRule" id="PRU00335"/>
    </source>
</evidence>
<sequence>MSPPKKHRSALTRRSPRQERAHETVAVILDAAWLLLQQGLSGFNTNRIAERAGVSIGTLYGYFPNKQSILVALARRLLQADRLAVSDALQTAAAQNSDPVRCIVRALFGRHRQDAGLRRTLLGAYLGAGLAADDAEQVRAQVAMMAAHPGWPLAGRSLTDAQLFVISRAVLGVARALTENAEALPASDQALEDEAVRLVHAYLAVAAGGASRAASASSEAKTPSSAARMSGVP</sequence>
<evidence type="ECO:0000313" key="6">
    <source>
        <dbReference type="Proteomes" id="UP001595729"/>
    </source>
</evidence>
<feature type="domain" description="HTH tetR-type" evidence="4">
    <location>
        <begin position="21"/>
        <end position="81"/>
    </location>
</feature>
<keyword evidence="1 2" id="KW-0238">DNA-binding</keyword>
<dbReference type="RefSeq" id="WP_382178887.1">
    <property type="nucleotide sequence ID" value="NZ_JBHRXX010000010.1"/>
</dbReference>
<dbReference type="PANTHER" id="PTHR30055:SF201">
    <property type="entry name" value="TRANSCRIPTIONAL REGULATORY PROTEIN"/>
    <property type="match status" value="1"/>
</dbReference>
<keyword evidence="6" id="KW-1185">Reference proteome</keyword>
<evidence type="ECO:0000259" key="4">
    <source>
        <dbReference type="PROSITE" id="PS50977"/>
    </source>
</evidence>
<protein>
    <submittedName>
        <fullName evidence="5">TetR family transcriptional regulator</fullName>
    </submittedName>
</protein>
<dbReference type="PROSITE" id="PS50977">
    <property type="entry name" value="HTH_TETR_2"/>
    <property type="match status" value="1"/>
</dbReference>
<feature type="DNA-binding region" description="H-T-H motif" evidence="2">
    <location>
        <begin position="44"/>
        <end position="63"/>
    </location>
</feature>
<dbReference type="InterPro" id="IPR001647">
    <property type="entry name" value="HTH_TetR"/>
</dbReference>
<dbReference type="EMBL" id="JBHRXX010000010">
    <property type="protein sequence ID" value="MFC3686281.1"/>
    <property type="molecule type" value="Genomic_DNA"/>
</dbReference>
<dbReference type="InterPro" id="IPR050109">
    <property type="entry name" value="HTH-type_TetR-like_transc_reg"/>
</dbReference>
<evidence type="ECO:0000256" key="3">
    <source>
        <dbReference type="SAM" id="MobiDB-lite"/>
    </source>
</evidence>
<evidence type="ECO:0000256" key="1">
    <source>
        <dbReference type="ARBA" id="ARBA00023125"/>
    </source>
</evidence>
<gene>
    <name evidence="5" type="ORF">ACFOPI_22010</name>
</gene>
<reference evidence="6" key="1">
    <citation type="journal article" date="2019" name="Int. J. Syst. Evol. Microbiol.">
        <title>The Global Catalogue of Microorganisms (GCM) 10K type strain sequencing project: providing services to taxonomists for standard genome sequencing and annotation.</title>
        <authorList>
            <consortium name="The Broad Institute Genomics Platform"/>
            <consortium name="The Broad Institute Genome Sequencing Center for Infectious Disease"/>
            <person name="Wu L."/>
            <person name="Ma J."/>
        </authorList>
    </citation>
    <scope>NUCLEOTIDE SEQUENCE [LARGE SCALE GENOMIC DNA]</scope>
    <source>
        <strain evidence="6">KCTC 42501</strain>
    </source>
</reference>
<comment type="caution">
    <text evidence="5">The sequence shown here is derived from an EMBL/GenBank/DDBJ whole genome shotgun (WGS) entry which is preliminary data.</text>
</comment>
<name>A0ABV7WCD5_9BURK</name>
<dbReference type="PANTHER" id="PTHR30055">
    <property type="entry name" value="HTH-TYPE TRANSCRIPTIONAL REGULATOR RUTR"/>
    <property type="match status" value="1"/>
</dbReference>
<dbReference type="Proteomes" id="UP001595729">
    <property type="component" value="Unassembled WGS sequence"/>
</dbReference>
<dbReference type="Pfam" id="PF00440">
    <property type="entry name" value="TetR_N"/>
    <property type="match status" value="1"/>
</dbReference>
<accession>A0ABV7WCD5</accession>